<feature type="region of interest" description="Disordered" evidence="7">
    <location>
        <begin position="400"/>
        <end position="431"/>
    </location>
</feature>
<evidence type="ECO:0000256" key="2">
    <source>
        <dbReference type="ARBA" id="ARBA00022692"/>
    </source>
</evidence>
<name>A0A1D1ZB10_9ARAE</name>
<feature type="transmembrane region" description="Helical" evidence="8">
    <location>
        <begin position="335"/>
        <end position="355"/>
    </location>
</feature>
<keyword evidence="6 8" id="KW-0472">Membrane</keyword>
<sequence length="453" mass="49928">GTATCRPHRSACTLPSVDFVVLHGSRRRHTETGRMEAETPRAPLRHRGAGVTAATPSATRRPTPLGSEPAREEDGGRYLQLSGPAGWLLDLVSAALASLSSRVSGSKSSAHDAAQGGGALVRRLGFGVLGAVHVCAVLIAVMVVSAALGVGLVRMWVEEPVVLRQPLHFDYTEAHPSAVVPLAAAAGGDGPKKRPIPVGHTFRVSLVLLMPESSFNCRIGVFQVTAEIISSDGDVLSRSSLPCMLRFRSLPVRIMRTFLMGIPLLMSISYETQKIVLGTILKYKERSNPRTEAIRITLKPRARTYDVPQLYSAEIILNSQLPWRKELAYNWKWTFYVWLSLHMYIMLLIVLFCCFKPFIFPRRLSYHVSQPIQIEQEVKGREDEEIISDKLSVTMKRWRDQSRGKGKIPTTLEHSPDPMECSSSSVAGGEVGKVVDDDPGELEFLESSVCFDN</sequence>
<feature type="non-terminal residue" evidence="9">
    <location>
        <position position="1"/>
    </location>
</feature>
<evidence type="ECO:0000256" key="1">
    <source>
        <dbReference type="ARBA" id="ARBA00004477"/>
    </source>
</evidence>
<reference evidence="9" key="1">
    <citation type="submission" date="2015-07" db="EMBL/GenBank/DDBJ databases">
        <title>Transcriptome Assembly of Anthurium amnicola.</title>
        <authorList>
            <person name="Suzuki J."/>
        </authorList>
    </citation>
    <scope>NUCLEOTIDE SEQUENCE</scope>
</reference>
<keyword evidence="2 8" id="KW-0812">Transmembrane</keyword>
<protein>
    <submittedName>
        <fullName evidence="9">Seipin</fullName>
    </submittedName>
</protein>
<evidence type="ECO:0000313" key="9">
    <source>
        <dbReference type="EMBL" id="JAT64035.1"/>
    </source>
</evidence>
<feature type="transmembrane region" description="Helical" evidence="8">
    <location>
        <begin position="124"/>
        <end position="157"/>
    </location>
</feature>
<evidence type="ECO:0000256" key="3">
    <source>
        <dbReference type="ARBA" id="ARBA00022824"/>
    </source>
</evidence>
<dbReference type="PANTHER" id="PTHR21212:SF5">
    <property type="entry name" value="SEIPIN-1"/>
    <property type="match status" value="1"/>
</dbReference>
<gene>
    <name evidence="9" type="primary">BSCL2_0</name>
    <name evidence="9" type="ORF">g.38528</name>
</gene>
<dbReference type="CDD" id="cd23995">
    <property type="entry name" value="Seipin_BSCL2_like"/>
    <property type="match status" value="1"/>
</dbReference>
<dbReference type="EMBL" id="GDJX01003901">
    <property type="protein sequence ID" value="JAT64035.1"/>
    <property type="molecule type" value="Transcribed_RNA"/>
</dbReference>
<comment type="subcellular location">
    <subcellularLocation>
        <location evidence="1">Endoplasmic reticulum membrane</location>
        <topology evidence="1">Multi-pass membrane protein</topology>
    </subcellularLocation>
</comment>
<dbReference type="GO" id="GO:0140042">
    <property type="term" value="P:lipid droplet formation"/>
    <property type="evidence" value="ECO:0007669"/>
    <property type="project" value="UniProtKB-ARBA"/>
</dbReference>
<keyword evidence="4 8" id="KW-1133">Transmembrane helix</keyword>
<evidence type="ECO:0000256" key="8">
    <source>
        <dbReference type="SAM" id="Phobius"/>
    </source>
</evidence>
<keyword evidence="5" id="KW-0443">Lipid metabolism</keyword>
<dbReference type="GO" id="GO:0006629">
    <property type="term" value="P:lipid metabolic process"/>
    <property type="evidence" value="ECO:0007669"/>
    <property type="project" value="UniProtKB-KW"/>
</dbReference>
<evidence type="ECO:0000256" key="5">
    <source>
        <dbReference type="ARBA" id="ARBA00023098"/>
    </source>
</evidence>
<dbReference type="Pfam" id="PF06775">
    <property type="entry name" value="Seipin"/>
    <property type="match status" value="1"/>
</dbReference>
<feature type="compositionally biased region" description="Basic and acidic residues" evidence="7">
    <location>
        <begin position="30"/>
        <end position="39"/>
    </location>
</feature>
<dbReference type="GO" id="GO:0005789">
    <property type="term" value="C:endoplasmic reticulum membrane"/>
    <property type="evidence" value="ECO:0007669"/>
    <property type="project" value="UniProtKB-SubCell"/>
</dbReference>
<accession>A0A1D1ZB10</accession>
<organism evidence="9">
    <name type="scientific">Anthurium amnicola</name>
    <dbReference type="NCBI Taxonomy" id="1678845"/>
    <lineage>
        <taxon>Eukaryota</taxon>
        <taxon>Viridiplantae</taxon>
        <taxon>Streptophyta</taxon>
        <taxon>Embryophyta</taxon>
        <taxon>Tracheophyta</taxon>
        <taxon>Spermatophyta</taxon>
        <taxon>Magnoliopsida</taxon>
        <taxon>Liliopsida</taxon>
        <taxon>Araceae</taxon>
        <taxon>Pothoideae</taxon>
        <taxon>Potheae</taxon>
        <taxon>Anthurium</taxon>
    </lineage>
</organism>
<keyword evidence="3" id="KW-0256">Endoplasmic reticulum</keyword>
<evidence type="ECO:0000256" key="4">
    <source>
        <dbReference type="ARBA" id="ARBA00022989"/>
    </source>
</evidence>
<dbReference type="AlphaFoldDB" id="A0A1D1ZB10"/>
<feature type="compositionally biased region" description="Low complexity" evidence="7">
    <location>
        <begin position="52"/>
        <end position="64"/>
    </location>
</feature>
<evidence type="ECO:0000256" key="7">
    <source>
        <dbReference type="SAM" id="MobiDB-lite"/>
    </source>
</evidence>
<dbReference type="PANTHER" id="PTHR21212">
    <property type="entry name" value="BERNARDINELLI-SEIP CONGENITAL LIPODYSTROPHY 2 HOMOLOG BSCL2 PROTEIN"/>
    <property type="match status" value="1"/>
</dbReference>
<feature type="region of interest" description="Disordered" evidence="7">
    <location>
        <begin position="24"/>
        <end position="76"/>
    </location>
</feature>
<evidence type="ECO:0000256" key="6">
    <source>
        <dbReference type="ARBA" id="ARBA00023136"/>
    </source>
</evidence>
<dbReference type="InterPro" id="IPR009617">
    <property type="entry name" value="Seipin"/>
</dbReference>
<proteinExistence type="predicted"/>